<dbReference type="GO" id="GO:0018104">
    <property type="term" value="P:peptidoglycan-protein cross-linking"/>
    <property type="evidence" value="ECO:0007669"/>
    <property type="project" value="TreeGrafter"/>
</dbReference>
<dbReference type="PANTHER" id="PTHR30582:SF4">
    <property type="entry name" value="L,D-TRANSPEPTIDASE YQJB-RELATED"/>
    <property type="match status" value="1"/>
</dbReference>
<keyword evidence="11" id="KW-1185">Reference proteome</keyword>
<organism evidence="10 11">
    <name type="scientific">Alkaliphilus metalliredigens (strain QYMF)</name>
    <dbReference type="NCBI Taxonomy" id="293826"/>
    <lineage>
        <taxon>Bacteria</taxon>
        <taxon>Bacillati</taxon>
        <taxon>Bacillota</taxon>
        <taxon>Clostridia</taxon>
        <taxon>Peptostreptococcales</taxon>
        <taxon>Natronincolaceae</taxon>
        <taxon>Alkaliphilus</taxon>
    </lineage>
</organism>
<dbReference type="eggNOG" id="COG3409">
    <property type="taxonomic scope" value="Bacteria"/>
</dbReference>
<evidence type="ECO:0000256" key="6">
    <source>
        <dbReference type="PROSITE-ProRule" id="PRU01373"/>
    </source>
</evidence>
<dbReference type="UniPathway" id="UPA00219"/>
<evidence type="ECO:0000256" key="5">
    <source>
        <dbReference type="ARBA" id="ARBA00023316"/>
    </source>
</evidence>
<comment type="pathway">
    <text evidence="1 6">Cell wall biogenesis; peptidoglycan biosynthesis.</text>
</comment>
<dbReference type="InterPro" id="IPR002477">
    <property type="entry name" value="Peptidoglycan-bd-like"/>
</dbReference>
<keyword evidence="4 6" id="KW-0573">Peptidoglycan synthesis</keyword>
<proteinExistence type="predicted"/>
<dbReference type="HOGENOM" id="CLU_835857_0_0_9"/>
<evidence type="ECO:0000313" key="11">
    <source>
        <dbReference type="Proteomes" id="UP000001572"/>
    </source>
</evidence>
<dbReference type="InterPro" id="IPR036366">
    <property type="entry name" value="PGBDSf"/>
</dbReference>
<keyword evidence="3 6" id="KW-0133">Cell shape</keyword>
<feature type="coiled-coil region" evidence="7">
    <location>
        <begin position="261"/>
        <end position="305"/>
    </location>
</feature>
<feature type="active site" description="Nucleophile" evidence="6">
    <location>
        <position position="218"/>
    </location>
</feature>
<keyword evidence="5 6" id="KW-0961">Cell wall biogenesis/degradation</keyword>
<dbReference type="PROSITE" id="PS52029">
    <property type="entry name" value="LD_TPASE"/>
    <property type="match status" value="1"/>
</dbReference>
<dbReference type="MEROPS" id="C82.003"/>
<dbReference type="Proteomes" id="UP000001572">
    <property type="component" value="Chromosome"/>
</dbReference>
<feature type="domain" description="L,D-TPase catalytic" evidence="9">
    <location>
        <begin position="116"/>
        <end position="242"/>
    </location>
</feature>
<dbReference type="SUPFAM" id="SSF141523">
    <property type="entry name" value="L,D-transpeptidase catalytic domain-like"/>
    <property type="match status" value="1"/>
</dbReference>
<dbReference type="EMBL" id="CP000724">
    <property type="protein sequence ID" value="ABR49252.1"/>
    <property type="molecule type" value="Genomic_DNA"/>
</dbReference>
<feature type="active site" description="Proton donor/acceptor" evidence="6">
    <location>
        <position position="202"/>
    </location>
</feature>
<keyword evidence="8" id="KW-0732">Signal</keyword>
<dbReference type="CDD" id="cd16913">
    <property type="entry name" value="YkuD_like"/>
    <property type="match status" value="1"/>
</dbReference>
<dbReference type="AlphaFoldDB" id="A6TST4"/>
<evidence type="ECO:0000256" key="4">
    <source>
        <dbReference type="ARBA" id="ARBA00022984"/>
    </source>
</evidence>
<sequence>MKVLSLSVIFFIMTINPVLSMDGEVVNNNASEIKVQKEETTEINKVETLKTLGYFHEDTKQQDINKRNAIIRFQSEHNLTVDGIYGPQSETVLSALVNGSERRYLDVIDQPPTKGKWMTINKTKRILTLYEGDKVMKKYPVAQGKEPGLTPEGKFTIVNKLVNPGWGGAGIAQPVKGGSPNNPLGYRWMGINHGGGGSYGIHGNNNPRSIGTNASLGCVRMINSDVAELFDIISLKTPVWIGTHEKLKEWGVDQKSYLGYIEEIRLAEEKATKEKQAIKQAEIEKAKQEEAMKQAEIEKVLQEKEESNKQIEEPENIPTIKEYLEYINGIQH</sequence>
<feature type="signal peptide" evidence="8">
    <location>
        <begin position="1"/>
        <end position="20"/>
    </location>
</feature>
<dbReference type="Pfam" id="PF01471">
    <property type="entry name" value="PG_binding_1"/>
    <property type="match status" value="1"/>
</dbReference>
<dbReference type="GO" id="GO:0071555">
    <property type="term" value="P:cell wall organization"/>
    <property type="evidence" value="ECO:0007669"/>
    <property type="project" value="UniProtKB-UniRule"/>
</dbReference>
<dbReference type="Pfam" id="PF03734">
    <property type="entry name" value="YkuD"/>
    <property type="match status" value="1"/>
</dbReference>
<dbReference type="SUPFAM" id="SSF47090">
    <property type="entry name" value="PGBD-like"/>
    <property type="match status" value="1"/>
</dbReference>
<keyword evidence="7" id="KW-0175">Coiled coil</keyword>
<dbReference type="eggNOG" id="COG1376">
    <property type="taxonomic scope" value="Bacteria"/>
</dbReference>
<dbReference type="PANTHER" id="PTHR30582">
    <property type="entry name" value="L,D-TRANSPEPTIDASE"/>
    <property type="match status" value="1"/>
</dbReference>
<dbReference type="InterPro" id="IPR005490">
    <property type="entry name" value="LD_TPept_cat_dom"/>
</dbReference>
<evidence type="ECO:0000256" key="7">
    <source>
        <dbReference type="SAM" id="Coils"/>
    </source>
</evidence>
<name>A6TST4_ALKMQ</name>
<dbReference type="InterPro" id="IPR050979">
    <property type="entry name" value="LD-transpeptidase"/>
</dbReference>
<dbReference type="InterPro" id="IPR036365">
    <property type="entry name" value="PGBD-like_sf"/>
</dbReference>
<accession>A6TST4</accession>
<evidence type="ECO:0000313" key="10">
    <source>
        <dbReference type="EMBL" id="ABR49252.1"/>
    </source>
</evidence>
<protein>
    <submittedName>
        <fullName evidence="10">ErfK/YbiS/YcfS/YnhG family protein</fullName>
    </submittedName>
</protein>
<evidence type="ECO:0000259" key="9">
    <source>
        <dbReference type="PROSITE" id="PS52029"/>
    </source>
</evidence>
<evidence type="ECO:0000256" key="2">
    <source>
        <dbReference type="ARBA" id="ARBA00022679"/>
    </source>
</evidence>
<feature type="chain" id="PRO_5002702910" evidence="8">
    <location>
        <begin position="21"/>
        <end position="332"/>
    </location>
</feature>
<dbReference type="GO" id="GO:0071972">
    <property type="term" value="F:peptidoglycan L,D-transpeptidase activity"/>
    <property type="evidence" value="ECO:0007669"/>
    <property type="project" value="TreeGrafter"/>
</dbReference>
<dbReference type="Gene3D" id="2.40.440.10">
    <property type="entry name" value="L,D-transpeptidase catalytic domain-like"/>
    <property type="match status" value="1"/>
</dbReference>
<dbReference type="Gene3D" id="1.10.101.10">
    <property type="entry name" value="PGBD-like superfamily/PGBD"/>
    <property type="match status" value="1"/>
</dbReference>
<dbReference type="GO" id="GO:0005576">
    <property type="term" value="C:extracellular region"/>
    <property type="evidence" value="ECO:0007669"/>
    <property type="project" value="TreeGrafter"/>
</dbReference>
<dbReference type="InterPro" id="IPR038063">
    <property type="entry name" value="Transpep_catalytic_dom"/>
</dbReference>
<reference evidence="11" key="1">
    <citation type="journal article" date="2016" name="Genome Announc.">
        <title>Complete genome sequence of Alkaliphilus metalliredigens strain QYMF, an alkaliphilic and metal-reducing bacterium isolated from borax-contaminated leachate ponds.</title>
        <authorList>
            <person name="Hwang C."/>
            <person name="Copeland A."/>
            <person name="Lucas S."/>
            <person name="Lapidus A."/>
            <person name="Barry K."/>
            <person name="Detter J.C."/>
            <person name="Glavina Del Rio T."/>
            <person name="Hammon N."/>
            <person name="Israni S."/>
            <person name="Dalin E."/>
            <person name="Tice H."/>
            <person name="Pitluck S."/>
            <person name="Chertkov O."/>
            <person name="Brettin T."/>
            <person name="Bruce D."/>
            <person name="Han C."/>
            <person name="Schmutz J."/>
            <person name="Larimer F."/>
            <person name="Land M.L."/>
            <person name="Hauser L."/>
            <person name="Kyrpides N."/>
            <person name="Mikhailova N."/>
            <person name="Ye Q."/>
            <person name="Zhou J."/>
            <person name="Richardson P."/>
            <person name="Fields M.W."/>
        </authorList>
    </citation>
    <scope>NUCLEOTIDE SEQUENCE [LARGE SCALE GENOMIC DNA]</scope>
    <source>
        <strain evidence="11">QYMF</strain>
    </source>
</reference>
<evidence type="ECO:0000256" key="8">
    <source>
        <dbReference type="SAM" id="SignalP"/>
    </source>
</evidence>
<dbReference type="GO" id="GO:0008360">
    <property type="term" value="P:regulation of cell shape"/>
    <property type="evidence" value="ECO:0007669"/>
    <property type="project" value="UniProtKB-UniRule"/>
</dbReference>
<dbReference type="GO" id="GO:0016740">
    <property type="term" value="F:transferase activity"/>
    <property type="evidence" value="ECO:0007669"/>
    <property type="project" value="UniProtKB-KW"/>
</dbReference>
<dbReference type="KEGG" id="amt:Amet_3113"/>
<keyword evidence="2" id="KW-0808">Transferase</keyword>
<gene>
    <name evidence="10" type="ordered locus">Amet_3113</name>
</gene>
<evidence type="ECO:0000256" key="1">
    <source>
        <dbReference type="ARBA" id="ARBA00004752"/>
    </source>
</evidence>
<evidence type="ECO:0000256" key="3">
    <source>
        <dbReference type="ARBA" id="ARBA00022960"/>
    </source>
</evidence>